<protein>
    <submittedName>
        <fullName evidence="2">Uncharacterized protein</fullName>
    </submittedName>
</protein>
<dbReference type="STRING" id="195883.A0A482X947"/>
<name>A0A482X947_LAOST</name>
<comment type="caution">
    <text evidence="2">The sequence shown here is derived from an EMBL/GenBank/DDBJ whole genome shotgun (WGS) entry which is preliminary data.</text>
</comment>
<dbReference type="Proteomes" id="UP000291343">
    <property type="component" value="Unassembled WGS sequence"/>
</dbReference>
<evidence type="ECO:0000313" key="3">
    <source>
        <dbReference type="Proteomes" id="UP000291343"/>
    </source>
</evidence>
<dbReference type="EMBL" id="QKKF02016138">
    <property type="protein sequence ID" value="RZF41831.1"/>
    <property type="molecule type" value="Genomic_DNA"/>
</dbReference>
<keyword evidence="3" id="KW-1185">Reference proteome</keyword>
<dbReference type="AlphaFoldDB" id="A0A482X947"/>
<organism evidence="2 3">
    <name type="scientific">Laodelphax striatellus</name>
    <name type="common">Small brown planthopper</name>
    <name type="synonym">Delphax striatella</name>
    <dbReference type="NCBI Taxonomy" id="195883"/>
    <lineage>
        <taxon>Eukaryota</taxon>
        <taxon>Metazoa</taxon>
        <taxon>Ecdysozoa</taxon>
        <taxon>Arthropoda</taxon>
        <taxon>Hexapoda</taxon>
        <taxon>Insecta</taxon>
        <taxon>Pterygota</taxon>
        <taxon>Neoptera</taxon>
        <taxon>Paraneoptera</taxon>
        <taxon>Hemiptera</taxon>
        <taxon>Auchenorrhyncha</taxon>
        <taxon>Fulgoroidea</taxon>
        <taxon>Delphacidae</taxon>
        <taxon>Criomorphinae</taxon>
        <taxon>Laodelphax</taxon>
    </lineage>
</organism>
<gene>
    <name evidence="2" type="ORF">LSTR_LSTR005293</name>
</gene>
<reference evidence="2 3" key="1">
    <citation type="journal article" date="2017" name="Gigascience">
        <title>Genome sequence of the small brown planthopper, Laodelphax striatellus.</title>
        <authorList>
            <person name="Zhu J."/>
            <person name="Jiang F."/>
            <person name="Wang X."/>
            <person name="Yang P."/>
            <person name="Bao Y."/>
            <person name="Zhao W."/>
            <person name="Wang W."/>
            <person name="Lu H."/>
            <person name="Wang Q."/>
            <person name="Cui N."/>
            <person name="Li J."/>
            <person name="Chen X."/>
            <person name="Luo L."/>
            <person name="Yu J."/>
            <person name="Kang L."/>
            <person name="Cui F."/>
        </authorList>
    </citation>
    <scope>NUCLEOTIDE SEQUENCE [LARGE SCALE GENOMIC DNA]</scope>
    <source>
        <strain evidence="2">Lst14</strain>
    </source>
</reference>
<dbReference type="OrthoDB" id="7488569at2759"/>
<feature type="region of interest" description="Disordered" evidence="1">
    <location>
        <begin position="1"/>
        <end position="30"/>
    </location>
</feature>
<sequence length="358" mass="40727">MNNNIDAEAKRDPMSEDDSDSSDNSSEDNLVIEGNNDVSLLTDIPVLEDFGNNFVDNNIIIEVQDVENEQIVDGNDAGDEVIIADNIPHFFDSVQDIDIVAKFLENGCGCKKNCCTQFHADELVQMRRDCAEIDFYEHHVNKLDQELIETVEDSTPTSKVNFGIAVGDETGKTNVQSYDWLMFLAKNSTKKIPKLTRFNHFEFSNTHRGVVKCKVEVDDNIFAHRIFPEDEGPEGFPEPINPQGMSIERRNYLYTTIRPYCKEETKDILCPRGENAEGETAFDDEPNRSQPSHSRGETSEGGTADDEPSRSKTKNQQEIKKKRSRRNEQKKEGRNDDENSGRNPKRKTIPKKKQKRTT</sequence>
<proteinExistence type="predicted"/>
<evidence type="ECO:0000313" key="2">
    <source>
        <dbReference type="EMBL" id="RZF41831.1"/>
    </source>
</evidence>
<feature type="compositionally biased region" description="Basic and acidic residues" evidence="1">
    <location>
        <begin position="307"/>
        <end position="319"/>
    </location>
</feature>
<feature type="region of interest" description="Disordered" evidence="1">
    <location>
        <begin position="271"/>
        <end position="358"/>
    </location>
</feature>
<feature type="compositionally biased region" description="Basic residues" evidence="1">
    <location>
        <begin position="343"/>
        <end position="358"/>
    </location>
</feature>
<dbReference type="InParanoid" id="A0A482X947"/>
<evidence type="ECO:0000256" key="1">
    <source>
        <dbReference type="SAM" id="MobiDB-lite"/>
    </source>
</evidence>
<feature type="compositionally biased region" description="Basic and acidic residues" evidence="1">
    <location>
        <begin position="326"/>
        <end position="340"/>
    </location>
</feature>
<accession>A0A482X947</accession>